<dbReference type="PANTHER" id="PTHR43065">
    <property type="entry name" value="SENSOR HISTIDINE KINASE"/>
    <property type="match status" value="1"/>
</dbReference>
<dbReference type="Pfam" id="PF13188">
    <property type="entry name" value="PAS_8"/>
    <property type="match status" value="1"/>
</dbReference>
<sequence>MPVIDSSLRRTPRLLWPSVSLALIALLLALCSLSYLVYRDWRDEQQDNLIQEVLWLEQSLRMHLEGHQEWADTLARDIAAGKTDSGRFAHLAAFYLRENPELVTLERVGLNHQVEWDPHGIRRDGRQLNSSEYDALWRAGRLMRASYGAPYQGVDGKYRFDLAVPVVRDGQLLGGIRVSYLLDGLLYHQVPWWIASKNYISILDVGGKTLAQKFDAAEQPGNISHQTSFDPPGYGLYLRAVSYRSGLGLTLPVLTGIIIVLLLTLLYAVWRIRRHMRERAATEQKLAQEVSLRQAIEDSMKSGLVAVGLEGEIVRVNRAFCDMLGFAPEELVGRHPPHPFWPQDQHGVLAEAMDAVRDNRQQEQGFELTLMRKRGDTLVVRLFATPLVQEDGSQHGWIASMFDITERQRQRKEMDAAHRRFLTVLNGLAAGVCVVDQGSGQLLYANPGFAEMWQVGDADAPCCVLLPGLRAGRDGDEYGQEFIITGERCLLLRRRRIEWVTGETAWLAILSDVTAERRREEREQAQQERFQNTARLIAMGEMASTLAHELNQPLTAIHTYAAGVSRRLPEELALPAGVRDAIQAIAEQSRRAAQIVSSIRAFVKKHEPQLERVEPARVVQRALILAEPLAAKNGVNLQLEPDRRPCQVDMDPVLIEQVLLNLMKNAIEALVDAGTLRPSVELHTCVGNGKWRVEVVDNGPGLAAGMQDNLFTPFYSTKPEGMGIGLNICRSIVEFHRGEFGAVSSPEGGCVFWFSLPLAGAELGGAGGWSSEMPSC</sequence>
<dbReference type="InterPro" id="IPR003594">
    <property type="entry name" value="HATPase_dom"/>
</dbReference>
<evidence type="ECO:0000256" key="8">
    <source>
        <dbReference type="ARBA" id="ARBA00023012"/>
    </source>
</evidence>
<evidence type="ECO:0000256" key="3">
    <source>
        <dbReference type="ARBA" id="ARBA00022553"/>
    </source>
</evidence>
<dbReference type="SMART" id="SM00387">
    <property type="entry name" value="HATPase_c"/>
    <property type="match status" value="1"/>
</dbReference>
<feature type="transmembrane region" description="Helical" evidence="9">
    <location>
        <begin position="15"/>
        <end position="38"/>
    </location>
</feature>
<keyword evidence="9" id="KW-0812">Transmembrane</keyword>
<dbReference type="InterPro" id="IPR001610">
    <property type="entry name" value="PAC"/>
</dbReference>
<dbReference type="NCBIfam" id="TIGR00229">
    <property type="entry name" value="sensory_box"/>
    <property type="match status" value="1"/>
</dbReference>
<feature type="domain" description="PAC" evidence="12">
    <location>
        <begin position="364"/>
        <end position="416"/>
    </location>
</feature>
<gene>
    <name evidence="13" type="ORF">C2134_15870</name>
</gene>
<dbReference type="RefSeq" id="WP_103321112.1">
    <property type="nucleotide sequence ID" value="NZ_PPTF01000073.1"/>
</dbReference>
<keyword evidence="14" id="KW-1185">Reference proteome</keyword>
<dbReference type="InterPro" id="IPR003661">
    <property type="entry name" value="HisK_dim/P_dom"/>
</dbReference>
<dbReference type="InterPro" id="IPR000014">
    <property type="entry name" value="PAS"/>
</dbReference>
<dbReference type="SMART" id="SM00388">
    <property type="entry name" value="HisKA"/>
    <property type="match status" value="1"/>
</dbReference>
<dbReference type="PRINTS" id="PR00344">
    <property type="entry name" value="BCTRLSENSOR"/>
</dbReference>
<accession>A0A2K4MJR8</accession>
<dbReference type="PROSITE" id="PS50109">
    <property type="entry name" value="HIS_KIN"/>
    <property type="match status" value="1"/>
</dbReference>
<evidence type="ECO:0000256" key="5">
    <source>
        <dbReference type="ARBA" id="ARBA00022741"/>
    </source>
</evidence>
<feature type="transmembrane region" description="Helical" evidence="9">
    <location>
        <begin position="247"/>
        <end position="270"/>
    </location>
</feature>
<dbReference type="Pfam" id="PF00512">
    <property type="entry name" value="HisKA"/>
    <property type="match status" value="1"/>
</dbReference>
<dbReference type="InterPro" id="IPR035965">
    <property type="entry name" value="PAS-like_dom_sf"/>
</dbReference>
<dbReference type="Gene3D" id="3.30.565.10">
    <property type="entry name" value="Histidine kinase-like ATPase, C-terminal domain"/>
    <property type="match status" value="1"/>
</dbReference>
<dbReference type="Gene3D" id="1.10.287.130">
    <property type="match status" value="1"/>
</dbReference>
<dbReference type="Gene3D" id="3.30.450.20">
    <property type="entry name" value="PAS domain"/>
    <property type="match status" value="1"/>
</dbReference>
<dbReference type="SUPFAM" id="SSF55874">
    <property type="entry name" value="ATPase domain of HSP90 chaperone/DNA topoisomerase II/histidine kinase"/>
    <property type="match status" value="1"/>
</dbReference>
<reference evidence="13 14" key="1">
    <citation type="submission" date="2018-01" db="EMBL/GenBank/DDBJ databases">
        <title>Genomic Sequence of Chromobacterium MWU13-2610 from wild cranberry bogs within the Cape Cod National Seashore.</title>
        <authorList>
            <person name="O'Hara-Hanley K."/>
            <person name="Soby S."/>
            <person name="Harrison A."/>
        </authorList>
    </citation>
    <scope>NUCLEOTIDE SEQUENCE [LARGE SCALE GENOMIC DNA]</scope>
    <source>
        <strain evidence="13 14">MWU13-2610</strain>
    </source>
</reference>
<dbReference type="EMBL" id="PPTF01000073">
    <property type="protein sequence ID" value="POA97318.1"/>
    <property type="molecule type" value="Genomic_DNA"/>
</dbReference>
<evidence type="ECO:0000256" key="4">
    <source>
        <dbReference type="ARBA" id="ARBA00022679"/>
    </source>
</evidence>
<proteinExistence type="predicted"/>
<evidence type="ECO:0000256" key="2">
    <source>
        <dbReference type="ARBA" id="ARBA00012438"/>
    </source>
</evidence>
<dbReference type="InterPro" id="IPR000700">
    <property type="entry name" value="PAS-assoc_C"/>
</dbReference>
<feature type="domain" description="Histidine kinase" evidence="10">
    <location>
        <begin position="545"/>
        <end position="760"/>
    </location>
</feature>
<dbReference type="CDD" id="cd00082">
    <property type="entry name" value="HisKA"/>
    <property type="match status" value="1"/>
</dbReference>
<dbReference type="InterPro" id="IPR005467">
    <property type="entry name" value="His_kinase_dom"/>
</dbReference>
<dbReference type="Pfam" id="PF02518">
    <property type="entry name" value="HATPase_c"/>
    <property type="match status" value="1"/>
</dbReference>
<dbReference type="SUPFAM" id="SSF55785">
    <property type="entry name" value="PYP-like sensor domain (PAS domain)"/>
    <property type="match status" value="2"/>
</dbReference>
<dbReference type="CDD" id="cd00130">
    <property type="entry name" value="PAS"/>
    <property type="match status" value="1"/>
</dbReference>
<evidence type="ECO:0000259" key="10">
    <source>
        <dbReference type="PROSITE" id="PS50109"/>
    </source>
</evidence>
<evidence type="ECO:0000313" key="13">
    <source>
        <dbReference type="EMBL" id="POA97318.1"/>
    </source>
</evidence>
<dbReference type="SUPFAM" id="SSF47384">
    <property type="entry name" value="Homodimeric domain of signal transducing histidine kinase"/>
    <property type="match status" value="1"/>
</dbReference>
<name>A0A2K4MJR8_9NEIS</name>
<dbReference type="GO" id="GO:0005524">
    <property type="term" value="F:ATP binding"/>
    <property type="evidence" value="ECO:0007669"/>
    <property type="project" value="UniProtKB-KW"/>
</dbReference>
<protein>
    <recommendedName>
        <fullName evidence="2">histidine kinase</fullName>
        <ecNumber evidence="2">2.7.13.3</ecNumber>
    </recommendedName>
</protein>
<dbReference type="PROSITE" id="PS50113">
    <property type="entry name" value="PAC"/>
    <property type="match status" value="1"/>
</dbReference>
<evidence type="ECO:0000256" key="7">
    <source>
        <dbReference type="ARBA" id="ARBA00022840"/>
    </source>
</evidence>
<keyword evidence="4" id="KW-0808">Transferase</keyword>
<keyword evidence="5" id="KW-0547">Nucleotide-binding</keyword>
<dbReference type="InterPro" id="IPR036097">
    <property type="entry name" value="HisK_dim/P_sf"/>
</dbReference>
<dbReference type="SMART" id="SM00086">
    <property type="entry name" value="PAC"/>
    <property type="match status" value="1"/>
</dbReference>
<comment type="caution">
    <text evidence="13">The sequence shown here is derived from an EMBL/GenBank/DDBJ whole genome shotgun (WGS) entry which is preliminary data.</text>
</comment>
<dbReference type="SMART" id="SM00091">
    <property type="entry name" value="PAS"/>
    <property type="match status" value="2"/>
</dbReference>
<dbReference type="Pfam" id="PF13426">
    <property type="entry name" value="PAS_9"/>
    <property type="match status" value="1"/>
</dbReference>
<dbReference type="EC" id="2.7.13.3" evidence="2"/>
<dbReference type="PANTHER" id="PTHR43065:SF10">
    <property type="entry name" value="PEROXIDE STRESS-ACTIVATED HISTIDINE KINASE MAK3"/>
    <property type="match status" value="1"/>
</dbReference>
<organism evidence="13 14">
    <name type="scientific">Chromobacterium sinusclupearum</name>
    <dbReference type="NCBI Taxonomy" id="2077146"/>
    <lineage>
        <taxon>Bacteria</taxon>
        <taxon>Pseudomonadati</taxon>
        <taxon>Pseudomonadota</taxon>
        <taxon>Betaproteobacteria</taxon>
        <taxon>Neisseriales</taxon>
        <taxon>Chromobacteriaceae</taxon>
        <taxon>Chromobacterium</taxon>
    </lineage>
</organism>
<keyword evidence="7" id="KW-0067">ATP-binding</keyword>
<dbReference type="InterPro" id="IPR004358">
    <property type="entry name" value="Sig_transdc_His_kin-like_C"/>
</dbReference>
<feature type="domain" description="PAS" evidence="11">
    <location>
        <begin position="288"/>
        <end position="360"/>
    </location>
</feature>
<dbReference type="AlphaFoldDB" id="A0A2K4MJR8"/>
<keyword evidence="9" id="KW-0472">Membrane</keyword>
<dbReference type="PROSITE" id="PS50112">
    <property type="entry name" value="PAS"/>
    <property type="match status" value="1"/>
</dbReference>
<evidence type="ECO:0000256" key="1">
    <source>
        <dbReference type="ARBA" id="ARBA00000085"/>
    </source>
</evidence>
<dbReference type="Proteomes" id="UP000236416">
    <property type="component" value="Unassembled WGS sequence"/>
</dbReference>
<keyword evidence="9" id="KW-1133">Transmembrane helix</keyword>
<evidence type="ECO:0000313" key="14">
    <source>
        <dbReference type="Proteomes" id="UP000236416"/>
    </source>
</evidence>
<keyword evidence="6 13" id="KW-0418">Kinase</keyword>
<keyword evidence="8" id="KW-0902">Two-component regulatory system</keyword>
<dbReference type="GO" id="GO:0000155">
    <property type="term" value="F:phosphorelay sensor kinase activity"/>
    <property type="evidence" value="ECO:0007669"/>
    <property type="project" value="InterPro"/>
</dbReference>
<evidence type="ECO:0000256" key="9">
    <source>
        <dbReference type="SAM" id="Phobius"/>
    </source>
</evidence>
<evidence type="ECO:0000259" key="11">
    <source>
        <dbReference type="PROSITE" id="PS50112"/>
    </source>
</evidence>
<keyword evidence="3" id="KW-0597">Phosphoprotein</keyword>
<evidence type="ECO:0000259" key="12">
    <source>
        <dbReference type="PROSITE" id="PS50113"/>
    </source>
</evidence>
<dbReference type="InterPro" id="IPR036890">
    <property type="entry name" value="HATPase_C_sf"/>
</dbReference>
<evidence type="ECO:0000256" key="6">
    <source>
        <dbReference type="ARBA" id="ARBA00022777"/>
    </source>
</evidence>
<comment type="catalytic activity">
    <reaction evidence="1">
        <text>ATP + protein L-histidine = ADP + protein N-phospho-L-histidine.</text>
        <dbReference type="EC" id="2.7.13.3"/>
    </reaction>
</comment>